<evidence type="ECO:0000256" key="1">
    <source>
        <dbReference type="SAM" id="Phobius"/>
    </source>
</evidence>
<comment type="caution">
    <text evidence="2">The sequence shown here is derived from an EMBL/GenBank/DDBJ whole genome shotgun (WGS) entry which is preliminary data.</text>
</comment>
<feature type="transmembrane region" description="Helical" evidence="1">
    <location>
        <begin position="55"/>
        <end position="88"/>
    </location>
</feature>
<accession>A0A0G1PLB9</accession>
<proteinExistence type="predicted"/>
<keyword evidence="1" id="KW-1133">Transmembrane helix</keyword>
<evidence type="ECO:0000313" key="2">
    <source>
        <dbReference type="EMBL" id="KKU33541.1"/>
    </source>
</evidence>
<organism evidence="2 3">
    <name type="scientific">Candidatus Collierbacteria bacterium GW2011_GWA2_46_26</name>
    <dbReference type="NCBI Taxonomy" id="1618381"/>
    <lineage>
        <taxon>Bacteria</taxon>
        <taxon>Candidatus Collieribacteriota</taxon>
    </lineage>
</organism>
<feature type="transmembrane region" description="Helical" evidence="1">
    <location>
        <begin position="7"/>
        <end position="25"/>
    </location>
</feature>
<gene>
    <name evidence="2" type="ORF">UX47_C0003G0064</name>
</gene>
<reference evidence="2 3" key="1">
    <citation type="journal article" date="2015" name="Nature">
        <title>rRNA introns, odd ribosomes, and small enigmatic genomes across a large radiation of phyla.</title>
        <authorList>
            <person name="Brown C.T."/>
            <person name="Hug L.A."/>
            <person name="Thomas B.C."/>
            <person name="Sharon I."/>
            <person name="Castelle C.J."/>
            <person name="Singh A."/>
            <person name="Wilkins M.J."/>
            <person name="Williams K.H."/>
            <person name="Banfield J.F."/>
        </authorList>
    </citation>
    <scope>NUCLEOTIDE SEQUENCE [LARGE SCALE GENOMIC DNA]</scope>
</reference>
<dbReference type="Proteomes" id="UP000034794">
    <property type="component" value="Unassembled WGS sequence"/>
</dbReference>
<keyword evidence="1" id="KW-0472">Membrane</keyword>
<keyword evidence="1" id="KW-0812">Transmembrane</keyword>
<dbReference type="AlphaFoldDB" id="A0A0G1PLB9"/>
<protein>
    <submittedName>
        <fullName evidence="2">Uncharacterized protein</fullName>
    </submittedName>
</protein>
<dbReference type="EMBL" id="LCMI01000003">
    <property type="protein sequence ID" value="KKU33541.1"/>
    <property type="molecule type" value="Genomic_DNA"/>
</dbReference>
<evidence type="ECO:0000313" key="3">
    <source>
        <dbReference type="Proteomes" id="UP000034794"/>
    </source>
</evidence>
<name>A0A0G1PLB9_9BACT</name>
<sequence>MFKSELGYVLAVLGGLAAVGVALYFTQTAGSLWGLLAVAVVVQNVRGCNNKLPAGFVACLCSLAVAAAIYMTLNAACLWALLLVAVVVEQID</sequence>